<gene>
    <name evidence="6" type="ORF">BN1012_Phect1974</name>
</gene>
<dbReference type="GO" id="GO:0000976">
    <property type="term" value="F:transcription cis-regulatory region binding"/>
    <property type="evidence" value="ECO:0007669"/>
    <property type="project" value="TreeGrafter"/>
</dbReference>
<dbReference type="KEGG" id="pect:BN1012_Phect1974"/>
<dbReference type="SUPFAM" id="SSF46689">
    <property type="entry name" value="Homeodomain-like"/>
    <property type="match status" value="1"/>
</dbReference>
<dbReference type="EMBL" id="HG966617">
    <property type="protein sequence ID" value="CDO60187.1"/>
    <property type="molecule type" value="Genomic_DNA"/>
</dbReference>
<accession>X5MDH8</accession>
<proteinExistence type="predicted"/>
<dbReference type="Pfam" id="PF00440">
    <property type="entry name" value="TetR_N"/>
    <property type="match status" value="1"/>
</dbReference>
<evidence type="ECO:0000313" key="6">
    <source>
        <dbReference type="EMBL" id="CDO60187.1"/>
    </source>
</evidence>
<keyword evidence="2 4" id="KW-0238">DNA-binding</keyword>
<sequence length="194" mass="20265">MVDTDARVARDIRKAQGQESRAAHIRAAASELLDEVGISGLTMRAVAARAGYTAGAVYSYFASKEALLAAIALDALDQLAKAMRQEDETLSTQASICTQALDRVGPLLIAAHRGDVPEVTERALTGRIISILRQLDRGVGAGGARGDDASSQALDTIALWCGLVGLAQLSSSGRLASLEVEDIDVASALVARYS</sequence>
<dbReference type="STRING" id="1458461.BN1012_Phect1974"/>
<dbReference type="RefSeq" id="WP_052534346.1">
    <property type="nucleotide sequence ID" value="NZ_HG966617.1"/>
</dbReference>
<name>X5MDH8_9HYPH</name>
<dbReference type="OrthoDB" id="9808189at2"/>
<keyword evidence="1" id="KW-0805">Transcription regulation</keyword>
<dbReference type="InterPro" id="IPR009057">
    <property type="entry name" value="Homeodomain-like_sf"/>
</dbReference>
<dbReference type="InterPro" id="IPR050109">
    <property type="entry name" value="HTH-type_TetR-like_transc_reg"/>
</dbReference>
<keyword evidence="3" id="KW-0804">Transcription</keyword>
<dbReference type="Proteomes" id="UP000032160">
    <property type="component" value="Chromosome I"/>
</dbReference>
<evidence type="ECO:0000256" key="3">
    <source>
        <dbReference type="ARBA" id="ARBA00023163"/>
    </source>
</evidence>
<dbReference type="HOGENOM" id="CLU_1400262_0_0_5"/>
<evidence type="ECO:0000256" key="4">
    <source>
        <dbReference type="PROSITE-ProRule" id="PRU00335"/>
    </source>
</evidence>
<dbReference type="PANTHER" id="PTHR30055">
    <property type="entry name" value="HTH-TYPE TRANSCRIPTIONAL REGULATOR RUTR"/>
    <property type="match status" value="1"/>
</dbReference>
<evidence type="ECO:0000256" key="2">
    <source>
        <dbReference type="ARBA" id="ARBA00023125"/>
    </source>
</evidence>
<evidence type="ECO:0000313" key="7">
    <source>
        <dbReference type="Proteomes" id="UP000032160"/>
    </source>
</evidence>
<feature type="domain" description="HTH tetR-type" evidence="5">
    <location>
        <begin position="19"/>
        <end position="79"/>
    </location>
</feature>
<protein>
    <submittedName>
        <fullName evidence="6">Transcriptional regulator, TetR family</fullName>
    </submittedName>
</protein>
<keyword evidence="7" id="KW-1185">Reference proteome</keyword>
<dbReference type="Gene3D" id="1.10.357.10">
    <property type="entry name" value="Tetracycline Repressor, domain 2"/>
    <property type="match status" value="1"/>
</dbReference>
<dbReference type="PROSITE" id="PS50977">
    <property type="entry name" value="HTH_TETR_2"/>
    <property type="match status" value="1"/>
</dbReference>
<feature type="DNA-binding region" description="H-T-H motif" evidence="4">
    <location>
        <begin position="42"/>
        <end position="61"/>
    </location>
</feature>
<dbReference type="GO" id="GO:0003700">
    <property type="term" value="F:DNA-binding transcription factor activity"/>
    <property type="evidence" value="ECO:0007669"/>
    <property type="project" value="TreeGrafter"/>
</dbReference>
<dbReference type="PRINTS" id="PR00455">
    <property type="entry name" value="HTHTETR"/>
</dbReference>
<dbReference type="InterPro" id="IPR001647">
    <property type="entry name" value="HTH_TetR"/>
</dbReference>
<evidence type="ECO:0000259" key="5">
    <source>
        <dbReference type="PROSITE" id="PS50977"/>
    </source>
</evidence>
<evidence type="ECO:0000256" key="1">
    <source>
        <dbReference type="ARBA" id="ARBA00023015"/>
    </source>
</evidence>
<dbReference type="PANTHER" id="PTHR30055:SF234">
    <property type="entry name" value="HTH-TYPE TRANSCRIPTIONAL REGULATOR BETI"/>
    <property type="match status" value="1"/>
</dbReference>
<organism evidence="6 7">
    <name type="scientific">Candidatus Phaeomarinibacter ectocarpi</name>
    <dbReference type="NCBI Taxonomy" id="1458461"/>
    <lineage>
        <taxon>Bacteria</taxon>
        <taxon>Pseudomonadati</taxon>
        <taxon>Pseudomonadota</taxon>
        <taxon>Alphaproteobacteria</taxon>
        <taxon>Hyphomicrobiales</taxon>
        <taxon>Parvibaculaceae</taxon>
        <taxon>Candidatus Phaeomarinibacter</taxon>
    </lineage>
</organism>
<reference evidence="6 7" key="1">
    <citation type="journal article" date="2014" name="Front. Genet.">
        <title>Genome and metabolic network of "Candidatus Phaeomarinobacter ectocarpi" Ec32, a new candidate genus of Alphaproteobacteria frequently associated with brown algae.</title>
        <authorList>
            <person name="Dittami S.M."/>
            <person name="Barbeyron T."/>
            <person name="Boyen C."/>
            <person name="Cambefort J."/>
            <person name="Collet G."/>
            <person name="Delage L."/>
            <person name="Gobet A."/>
            <person name="Groisillier A."/>
            <person name="Leblanc C."/>
            <person name="Michel G."/>
            <person name="Scornet D."/>
            <person name="Siegel A."/>
            <person name="Tapia J.E."/>
            <person name="Tonon T."/>
        </authorList>
    </citation>
    <scope>NUCLEOTIDE SEQUENCE [LARGE SCALE GENOMIC DNA]</scope>
    <source>
        <strain evidence="6 7">Ec32</strain>
    </source>
</reference>
<dbReference type="AlphaFoldDB" id="X5MDH8"/>